<comment type="similarity">
    <text evidence="2 7 8">Belongs to the peptidase C12 family.</text>
</comment>
<evidence type="ECO:0000256" key="8">
    <source>
        <dbReference type="RuleBase" id="RU361215"/>
    </source>
</evidence>
<protein>
    <recommendedName>
        <fullName evidence="8">Ubiquitin carboxyl-terminal hydrolase</fullName>
        <ecNumber evidence="8">3.4.19.12</ecNumber>
    </recommendedName>
</protein>
<gene>
    <name evidence="10" type="ORF">TeGR_g8679</name>
</gene>
<organism evidence="10 11">
    <name type="scientific">Tetraparma gracilis</name>
    <dbReference type="NCBI Taxonomy" id="2962635"/>
    <lineage>
        <taxon>Eukaryota</taxon>
        <taxon>Sar</taxon>
        <taxon>Stramenopiles</taxon>
        <taxon>Ochrophyta</taxon>
        <taxon>Bolidophyceae</taxon>
        <taxon>Parmales</taxon>
        <taxon>Triparmaceae</taxon>
        <taxon>Tetraparma</taxon>
    </lineage>
</organism>
<dbReference type="InterPro" id="IPR001578">
    <property type="entry name" value="Peptidase_C12_UCH"/>
</dbReference>
<evidence type="ECO:0000256" key="7">
    <source>
        <dbReference type="PROSITE-ProRule" id="PRU01393"/>
    </source>
</evidence>
<feature type="site" description="Important for enzyme activity" evidence="7">
    <location>
        <position position="209"/>
    </location>
</feature>
<dbReference type="InterPro" id="IPR038765">
    <property type="entry name" value="Papain-like_cys_pep_sf"/>
</dbReference>
<evidence type="ECO:0000256" key="6">
    <source>
        <dbReference type="ARBA" id="ARBA00022807"/>
    </source>
</evidence>
<dbReference type="PANTHER" id="PTHR10589:SF17">
    <property type="entry name" value="UBIQUITIN CARBOXYL-TERMINAL HYDROLASE"/>
    <property type="match status" value="1"/>
</dbReference>
<keyword evidence="11" id="KW-1185">Reference proteome</keyword>
<dbReference type="Pfam" id="PF01088">
    <property type="entry name" value="Peptidase_C12"/>
    <property type="match status" value="1"/>
</dbReference>
<reference evidence="10 11" key="1">
    <citation type="journal article" date="2023" name="Commun. Biol.">
        <title>Genome analysis of Parmales, the sister group of diatoms, reveals the evolutionary specialization of diatoms from phago-mixotrophs to photoautotrophs.</title>
        <authorList>
            <person name="Ban H."/>
            <person name="Sato S."/>
            <person name="Yoshikawa S."/>
            <person name="Yamada K."/>
            <person name="Nakamura Y."/>
            <person name="Ichinomiya M."/>
            <person name="Sato N."/>
            <person name="Blanc-Mathieu R."/>
            <person name="Endo H."/>
            <person name="Kuwata A."/>
            <person name="Ogata H."/>
        </authorList>
    </citation>
    <scope>NUCLEOTIDE SEQUENCE [LARGE SCALE GENOMIC DNA]</scope>
</reference>
<proteinExistence type="inferred from homology"/>
<feature type="active site" description="Proton donor" evidence="7">
    <location>
        <position position="189"/>
    </location>
</feature>
<dbReference type="PANTHER" id="PTHR10589">
    <property type="entry name" value="UBIQUITIN CARBOXYL-TERMINAL HYDROLASE"/>
    <property type="match status" value="1"/>
</dbReference>
<feature type="active site" description="Nucleophile" evidence="7">
    <location>
        <position position="113"/>
    </location>
</feature>
<evidence type="ECO:0000256" key="5">
    <source>
        <dbReference type="ARBA" id="ARBA00022801"/>
    </source>
</evidence>
<keyword evidence="4 7" id="KW-0833">Ubl conjugation pathway</keyword>
<sequence>MSDPLRHVSSASVGPWLPLESNPALLNEVGLRWGLPAGYSFEEILGFSPDLLSMVQQPVQAAVFLFPCTDAMYKYRASEHSRLPTPCPSYTTASSPPSPILFLHQHSEFGNACGTIAAVHAISNACSSSLPSSSPVGSFATTQRGKASADVGRALLANASLKSASDSVASSDVAQTSCPGRDAAPLDHHFVAFVKGLTPGGGMRVLELDGTKKQPVDHGACTPSDFLSRVGEVVQRIMALDPDQIEYALIALTGSS</sequence>
<accession>A0ABQ6MQ52</accession>
<keyword evidence="6 7" id="KW-0788">Thiol protease</keyword>
<dbReference type="EMBL" id="BRYB01001626">
    <property type="protein sequence ID" value="GMI29959.1"/>
    <property type="molecule type" value="Genomic_DNA"/>
</dbReference>
<keyword evidence="3 7" id="KW-0645">Protease</keyword>
<dbReference type="SUPFAM" id="SSF54001">
    <property type="entry name" value="Cysteine proteinases"/>
    <property type="match status" value="1"/>
</dbReference>
<comment type="catalytic activity">
    <reaction evidence="1 7 8">
        <text>Thiol-dependent hydrolysis of ester, thioester, amide, peptide and isopeptide bonds formed by the C-terminal Gly of ubiquitin (a 76-residue protein attached to proteins as an intracellular targeting signal).</text>
        <dbReference type="EC" id="3.4.19.12"/>
    </reaction>
</comment>
<dbReference type="PROSITE" id="PS52048">
    <property type="entry name" value="UCH_DOMAIN"/>
    <property type="match status" value="1"/>
</dbReference>
<feature type="domain" description="UCH catalytic" evidence="9">
    <location>
        <begin position="15"/>
        <end position="254"/>
    </location>
</feature>
<feature type="site" description="Transition state stabilizer" evidence="7">
    <location>
        <position position="105"/>
    </location>
</feature>
<evidence type="ECO:0000256" key="4">
    <source>
        <dbReference type="ARBA" id="ARBA00022786"/>
    </source>
</evidence>
<name>A0ABQ6MQ52_9STRA</name>
<dbReference type="InterPro" id="IPR036959">
    <property type="entry name" value="Peptidase_C12_UCH_sf"/>
</dbReference>
<evidence type="ECO:0000256" key="3">
    <source>
        <dbReference type="ARBA" id="ARBA00022670"/>
    </source>
</evidence>
<comment type="caution">
    <text evidence="10">The sequence shown here is derived from an EMBL/GenBank/DDBJ whole genome shotgun (WGS) entry which is preliminary data.</text>
</comment>
<dbReference type="Proteomes" id="UP001165060">
    <property type="component" value="Unassembled WGS sequence"/>
</dbReference>
<dbReference type="Gene3D" id="3.40.532.10">
    <property type="entry name" value="Peptidase C12, ubiquitin carboxyl-terminal hydrolase"/>
    <property type="match status" value="1"/>
</dbReference>
<dbReference type="PRINTS" id="PR00707">
    <property type="entry name" value="UBCTHYDRLASE"/>
</dbReference>
<evidence type="ECO:0000256" key="1">
    <source>
        <dbReference type="ARBA" id="ARBA00000707"/>
    </source>
</evidence>
<evidence type="ECO:0000259" key="9">
    <source>
        <dbReference type="PROSITE" id="PS52048"/>
    </source>
</evidence>
<evidence type="ECO:0000313" key="11">
    <source>
        <dbReference type="Proteomes" id="UP001165060"/>
    </source>
</evidence>
<keyword evidence="5 7" id="KW-0378">Hydrolase</keyword>
<evidence type="ECO:0000313" key="10">
    <source>
        <dbReference type="EMBL" id="GMI29959.1"/>
    </source>
</evidence>
<dbReference type="EC" id="3.4.19.12" evidence="8"/>
<evidence type="ECO:0000256" key="2">
    <source>
        <dbReference type="ARBA" id="ARBA00009326"/>
    </source>
</evidence>